<feature type="region of interest" description="Disordered" evidence="1">
    <location>
        <begin position="1"/>
        <end position="29"/>
    </location>
</feature>
<evidence type="ECO:0000313" key="3">
    <source>
        <dbReference type="Proteomes" id="UP001066276"/>
    </source>
</evidence>
<proteinExistence type="predicted"/>
<gene>
    <name evidence="2" type="ORF">NDU88_000907</name>
</gene>
<dbReference type="Proteomes" id="UP001066276">
    <property type="component" value="Chromosome 11"/>
</dbReference>
<dbReference type="EMBL" id="JANPWB010000015">
    <property type="protein sequence ID" value="KAJ1087743.1"/>
    <property type="molecule type" value="Genomic_DNA"/>
</dbReference>
<feature type="non-terminal residue" evidence="2">
    <location>
        <position position="1"/>
    </location>
</feature>
<evidence type="ECO:0000256" key="1">
    <source>
        <dbReference type="SAM" id="MobiDB-lite"/>
    </source>
</evidence>
<evidence type="ECO:0000313" key="2">
    <source>
        <dbReference type="EMBL" id="KAJ1087743.1"/>
    </source>
</evidence>
<protein>
    <submittedName>
        <fullName evidence="2">Uncharacterized protein</fullName>
    </submittedName>
</protein>
<name>A0AAV7L9J2_PLEWA</name>
<sequence>ITHAAFTTVPSKTMDTGTGSTPRSSVDRPPDTLLASMVEPYKFKQRVAIPGPSAS</sequence>
<organism evidence="2 3">
    <name type="scientific">Pleurodeles waltl</name>
    <name type="common">Iberian ribbed newt</name>
    <dbReference type="NCBI Taxonomy" id="8319"/>
    <lineage>
        <taxon>Eukaryota</taxon>
        <taxon>Metazoa</taxon>
        <taxon>Chordata</taxon>
        <taxon>Craniata</taxon>
        <taxon>Vertebrata</taxon>
        <taxon>Euteleostomi</taxon>
        <taxon>Amphibia</taxon>
        <taxon>Batrachia</taxon>
        <taxon>Caudata</taxon>
        <taxon>Salamandroidea</taxon>
        <taxon>Salamandridae</taxon>
        <taxon>Pleurodelinae</taxon>
        <taxon>Pleurodeles</taxon>
    </lineage>
</organism>
<comment type="caution">
    <text evidence="2">The sequence shown here is derived from an EMBL/GenBank/DDBJ whole genome shotgun (WGS) entry which is preliminary data.</text>
</comment>
<feature type="non-terminal residue" evidence="2">
    <location>
        <position position="55"/>
    </location>
</feature>
<dbReference type="AlphaFoldDB" id="A0AAV7L9J2"/>
<accession>A0AAV7L9J2</accession>
<reference evidence="2" key="1">
    <citation type="journal article" date="2022" name="bioRxiv">
        <title>Sequencing and chromosome-scale assembly of the giantPleurodeles waltlgenome.</title>
        <authorList>
            <person name="Brown T."/>
            <person name="Elewa A."/>
            <person name="Iarovenko S."/>
            <person name="Subramanian E."/>
            <person name="Araus A.J."/>
            <person name="Petzold A."/>
            <person name="Susuki M."/>
            <person name="Suzuki K.-i.T."/>
            <person name="Hayashi T."/>
            <person name="Toyoda A."/>
            <person name="Oliveira C."/>
            <person name="Osipova E."/>
            <person name="Leigh N.D."/>
            <person name="Simon A."/>
            <person name="Yun M.H."/>
        </authorList>
    </citation>
    <scope>NUCLEOTIDE SEQUENCE</scope>
    <source>
        <strain evidence="2">20211129_DDA</strain>
        <tissue evidence="2">Liver</tissue>
    </source>
</reference>
<feature type="compositionally biased region" description="Polar residues" evidence="1">
    <location>
        <begin position="8"/>
        <end position="24"/>
    </location>
</feature>
<keyword evidence="3" id="KW-1185">Reference proteome</keyword>